<dbReference type="RefSeq" id="WP_274264162.1">
    <property type="nucleotide sequence ID" value="NZ_JAQZCI010000001.1"/>
</dbReference>
<accession>A0ABT5SGF2</accession>
<reference evidence="1 2" key="1">
    <citation type="submission" date="2023-02" db="EMBL/GenBank/DDBJ databases">
        <title>Study of novel species of the Microbacterium genus.</title>
        <authorList>
            <person name="Arroyo-Herrera I."/>
            <person name="Roman-Ponce B."/>
            <person name="Vasquez-Murrieta M.S."/>
        </authorList>
    </citation>
    <scope>NUCLEOTIDE SEQUENCE [LARGE SCALE GENOMIC DNA]</scope>
    <source>
        <strain evidence="1 2">NE1TT3</strain>
    </source>
</reference>
<dbReference type="Proteomes" id="UP001218170">
    <property type="component" value="Unassembled WGS sequence"/>
</dbReference>
<protein>
    <recommendedName>
        <fullName evidence="3">4'-phosphopantetheinyl transferase</fullName>
    </recommendedName>
</protein>
<dbReference type="SUPFAM" id="SSF56214">
    <property type="entry name" value="4'-phosphopantetheinyl transferase"/>
    <property type="match status" value="1"/>
</dbReference>
<gene>
    <name evidence="1" type="ORF">PUW80_05850</name>
</gene>
<name>A0ABT5SGF2_9MICO</name>
<sequence length="187" mass="19565">MTAGLDVRWCRVPPGQDRRRIADELLVAALRDRGIRSPRIGRVCPWCGGPHGAARATDDGTSIDVAVSVSYAGGWAIAATRAGDGAFAIDAEPRTLDPGAQHRLRVALGDDTADAATWTRVEAALKADGRGLRVDPATVRLTRQGDGWLAHVPDHPGALLVRELPGPAEVVLSVATAAGAASDRSTR</sequence>
<evidence type="ECO:0000313" key="1">
    <source>
        <dbReference type="EMBL" id="MDD7961868.1"/>
    </source>
</evidence>
<keyword evidence="2" id="KW-1185">Reference proteome</keyword>
<evidence type="ECO:0008006" key="3">
    <source>
        <dbReference type="Google" id="ProtNLM"/>
    </source>
</evidence>
<dbReference type="InterPro" id="IPR037143">
    <property type="entry name" value="4-PPantetheinyl_Trfase_dom_sf"/>
</dbReference>
<comment type="caution">
    <text evidence="1">The sequence shown here is derived from an EMBL/GenBank/DDBJ whole genome shotgun (WGS) entry which is preliminary data.</text>
</comment>
<organism evidence="1 2">
    <name type="scientific">Microbacterium thalli</name>
    <dbReference type="NCBI Taxonomy" id="3027921"/>
    <lineage>
        <taxon>Bacteria</taxon>
        <taxon>Bacillati</taxon>
        <taxon>Actinomycetota</taxon>
        <taxon>Actinomycetes</taxon>
        <taxon>Micrococcales</taxon>
        <taxon>Microbacteriaceae</taxon>
        <taxon>Microbacterium</taxon>
    </lineage>
</organism>
<evidence type="ECO:0000313" key="2">
    <source>
        <dbReference type="Proteomes" id="UP001218170"/>
    </source>
</evidence>
<proteinExistence type="predicted"/>
<dbReference type="EMBL" id="JAQZCI010000001">
    <property type="protein sequence ID" value="MDD7961868.1"/>
    <property type="molecule type" value="Genomic_DNA"/>
</dbReference>